<dbReference type="Proteomes" id="UP000265520">
    <property type="component" value="Unassembled WGS sequence"/>
</dbReference>
<feature type="non-terminal residue" evidence="1">
    <location>
        <position position="1"/>
    </location>
</feature>
<reference evidence="1 2" key="1">
    <citation type="journal article" date="2018" name="Front. Plant Sci.">
        <title>Red Clover (Trifolium pratense) and Zigzag Clover (T. medium) - A Picture of Genomic Similarities and Differences.</title>
        <authorList>
            <person name="Dluhosova J."/>
            <person name="Istvanek J."/>
            <person name="Nedelnik J."/>
            <person name="Repkova J."/>
        </authorList>
    </citation>
    <scope>NUCLEOTIDE SEQUENCE [LARGE SCALE GENOMIC DNA]</scope>
    <source>
        <strain evidence="2">cv. 10/8</strain>
        <tissue evidence="1">Leaf</tissue>
    </source>
</reference>
<protein>
    <submittedName>
        <fullName evidence="1">Uncharacterized protein</fullName>
    </submittedName>
</protein>
<name>A0A392UR10_9FABA</name>
<accession>A0A392UR10</accession>
<evidence type="ECO:0000313" key="2">
    <source>
        <dbReference type="Proteomes" id="UP000265520"/>
    </source>
</evidence>
<organism evidence="1 2">
    <name type="scientific">Trifolium medium</name>
    <dbReference type="NCBI Taxonomy" id="97028"/>
    <lineage>
        <taxon>Eukaryota</taxon>
        <taxon>Viridiplantae</taxon>
        <taxon>Streptophyta</taxon>
        <taxon>Embryophyta</taxon>
        <taxon>Tracheophyta</taxon>
        <taxon>Spermatophyta</taxon>
        <taxon>Magnoliopsida</taxon>
        <taxon>eudicotyledons</taxon>
        <taxon>Gunneridae</taxon>
        <taxon>Pentapetalae</taxon>
        <taxon>rosids</taxon>
        <taxon>fabids</taxon>
        <taxon>Fabales</taxon>
        <taxon>Fabaceae</taxon>
        <taxon>Papilionoideae</taxon>
        <taxon>50 kb inversion clade</taxon>
        <taxon>NPAAA clade</taxon>
        <taxon>Hologalegina</taxon>
        <taxon>IRL clade</taxon>
        <taxon>Trifolieae</taxon>
        <taxon>Trifolium</taxon>
    </lineage>
</organism>
<dbReference type="AlphaFoldDB" id="A0A392UR10"/>
<evidence type="ECO:0000313" key="1">
    <source>
        <dbReference type="EMBL" id="MCI75882.1"/>
    </source>
</evidence>
<sequence>VQLPQQPQPPYFNSYNFAMVEFAEDFVGMMIFDVPQFELELP</sequence>
<keyword evidence="2" id="KW-1185">Reference proteome</keyword>
<proteinExistence type="predicted"/>
<comment type="caution">
    <text evidence="1">The sequence shown here is derived from an EMBL/GenBank/DDBJ whole genome shotgun (WGS) entry which is preliminary data.</text>
</comment>
<dbReference type="EMBL" id="LXQA010893216">
    <property type="protein sequence ID" value="MCI75882.1"/>
    <property type="molecule type" value="Genomic_DNA"/>
</dbReference>